<evidence type="ECO:0000313" key="2">
    <source>
        <dbReference type="Proteomes" id="UP000305196"/>
    </source>
</evidence>
<organism evidence="1 2">
    <name type="scientific">Plasmodium vivax</name>
    <name type="common">malaria parasite P. vivax</name>
    <dbReference type="NCBI Taxonomy" id="5855"/>
    <lineage>
        <taxon>Eukaryota</taxon>
        <taxon>Sar</taxon>
        <taxon>Alveolata</taxon>
        <taxon>Apicomplexa</taxon>
        <taxon>Aconoidasida</taxon>
        <taxon>Haemosporida</taxon>
        <taxon>Plasmodiidae</taxon>
        <taxon>Plasmodium</taxon>
        <taxon>Plasmodium (Plasmodium)</taxon>
    </lineage>
</organism>
<name>A0A1G4E441_PLAVI</name>
<accession>A0A1G4E441</accession>
<proteinExistence type="predicted"/>
<gene>
    <name evidence="1" type="ORF">PVC01_000048900</name>
</gene>
<dbReference type="Proteomes" id="UP000305196">
    <property type="component" value="Unassembled WGS sequence"/>
</dbReference>
<dbReference type="VEuPathDB" id="PlasmoDB:PVP01_0001020"/>
<evidence type="ECO:0000313" key="1">
    <source>
        <dbReference type="EMBL" id="SCA81927.1"/>
    </source>
</evidence>
<dbReference type="Pfam" id="PF05795">
    <property type="entry name" value="Plasmodium_Vir"/>
    <property type="match status" value="1"/>
</dbReference>
<dbReference type="AlphaFoldDB" id="A0A1G4E441"/>
<dbReference type="InterPro" id="IPR008780">
    <property type="entry name" value="Plasmodium_Vir"/>
</dbReference>
<dbReference type="EMBL" id="FLYI01000222">
    <property type="protein sequence ID" value="SCA81927.1"/>
    <property type="molecule type" value="Genomic_DNA"/>
</dbReference>
<dbReference type="VEuPathDB" id="PlasmoDB:PVW1_100011400"/>
<dbReference type="VEuPathDB" id="PlasmoDB:PVPAM_100007600"/>
<sequence>MSDNILDIKILREEYPFLNTIWDTYNQFDKPVDGDPYKNMYEILCNHFMMQRDRNQVKHKNFCLKLVRNLGFYSLNTEFFNPSFERCNILYYWIYNSVKNQKISNDLINYCFDDYKYQMSSINRTPKCHYHSYEDNYNDPVKMIILESFQYNMKDVRDIVSMENTQPDFRVQKYICECVKIYKEMNRENCAKSNEESEKSIKTCEKLNIFKNTYKSFLSTTEQKNYEIPSLDNVEAEYLTMCTQDKSRSKLTRQGYGTVFAATSLNGGRDGDTDGMSSYEGAKINAEDSFTSSTDVHGENQNSPTSSTVSTVVGTVAGASSILALLYKFSPARRWVHSGIRGNSGRMNSNFYEGGPTELLIDRYEGRDMSSYNAQYNVGYGSV</sequence>
<protein>
    <submittedName>
        <fullName evidence="1">VIR protein</fullName>
    </submittedName>
</protein>
<reference evidence="1 2" key="1">
    <citation type="submission" date="2016-07" db="EMBL/GenBank/DDBJ databases">
        <authorList>
            <consortium name="Pathogen Informatics"/>
        </authorList>
    </citation>
    <scope>NUCLEOTIDE SEQUENCE [LARGE SCALE GENOMIC DNA]</scope>
</reference>